<dbReference type="Pfam" id="PF13242">
    <property type="entry name" value="Hydrolase_like"/>
    <property type="match status" value="1"/>
</dbReference>
<evidence type="ECO:0000313" key="2">
    <source>
        <dbReference type="Proteomes" id="UP000224915"/>
    </source>
</evidence>
<comment type="caution">
    <text evidence="1">The sequence shown here is derived from an EMBL/GenBank/DDBJ whole genome shotgun (WGS) entry which is preliminary data.</text>
</comment>
<gene>
    <name evidence="1" type="ORF">ATL40_1009</name>
</gene>
<organism evidence="1 2">
    <name type="scientific">Serinibacter salmoneus</name>
    <dbReference type="NCBI Taxonomy" id="556530"/>
    <lineage>
        <taxon>Bacteria</taxon>
        <taxon>Bacillati</taxon>
        <taxon>Actinomycetota</taxon>
        <taxon>Actinomycetes</taxon>
        <taxon>Micrococcales</taxon>
        <taxon>Beutenbergiaceae</taxon>
        <taxon>Serinibacter</taxon>
    </lineage>
</organism>
<dbReference type="Gene3D" id="3.40.50.1000">
    <property type="entry name" value="HAD superfamily/HAD-like"/>
    <property type="match status" value="2"/>
</dbReference>
<dbReference type="SUPFAM" id="SSF56784">
    <property type="entry name" value="HAD-like"/>
    <property type="match status" value="1"/>
</dbReference>
<keyword evidence="1" id="KW-0378">Hydrolase</keyword>
<proteinExistence type="predicted"/>
<dbReference type="NCBIfam" id="TIGR01460">
    <property type="entry name" value="HAD-SF-IIA"/>
    <property type="match status" value="1"/>
</dbReference>
<dbReference type="Pfam" id="PF13344">
    <property type="entry name" value="Hydrolase_6"/>
    <property type="match status" value="1"/>
</dbReference>
<dbReference type="AlphaFoldDB" id="A0A2A9CZ99"/>
<dbReference type="InterPro" id="IPR023214">
    <property type="entry name" value="HAD_sf"/>
</dbReference>
<dbReference type="GO" id="GO:0016791">
    <property type="term" value="F:phosphatase activity"/>
    <property type="evidence" value="ECO:0007669"/>
    <property type="project" value="TreeGrafter"/>
</dbReference>
<dbReference type="GO" id="GO:0005737">
    <property type="term" value="C:cytoplasm"/>
    <property type="evidence" value="ECO:0007669"/>
    <property type="project" value="TreeGrafter"/>
</dbReference>
<dbReference type="PANTHER" id="PTHR19288">
    <property type="entry name" value="4-NITROPHENYLPHOSPHATASE-RELATED"/>
    <property type="match status" value="1"/>
</dbReference>
<dbReference type="InterPro" id="IPR036412">
    <property type="entry name" value="HAD-like_sf"/>
</dbReference>
<dbReference type="InterPro" id="IPR006357">
    <property type="entry name" value="HAD-SF_hydro_IIA"/>
</dbReference>
<dbReference type="PANTHER" id="PTHR19288:SF95">
    <property type="entry name" value="D-GLYCEROL 3-PHOSPHATE PHOSPHATASE"/>
    <property type="match status" value="1"/>
</dbReference>
<dbReference type="EMBL" id="PDJD01000001">
    <property type="protein sequence ID" value="PFG19446.1"/>
    <property type="molecule type" value="Genomic_DNA"/>
</dbReference>
<reference evidence="1 2" key="1">
    <citation type="submission" date="2017-10" db="EMBL/GenBank/DDBJ databases">
        <title>Sequencing the genomes of 1000 actinobacteria strains.</title>
        <authorList>
            <person name="Klenk H.-P."/>
        </authorList>
    </citation>
    <scope>NUCLEOTIDE SEQUENCE [LARGE SCALE GENOMIC DNA]</scope>
    <source>
        <strain evidence="1 2">DSM 21801</strain>
    </source>
</reference>
<protein>
    <submittedName>
        <fullName evidence="1">HAD superfamily hydrolase (TIGR01450 family)</fullName>
    </submittedName>
</protein>
<keyword evidence="2" id="KW-1185">Reference proteome</keyword>
<accession>A0A2A9CZ99</accession>
<evidence type="ECO:0000313" key="1">
    <source>
        <dbReference type="EMBL" id="PFG19446.1"/>
    </source>
</evidence>
<name>A0A2A9CZ99_9MICO</name>
<sequence>MRTSRTPMRTEHCSDMPTLIESAAPSTVHDAVLLDLDGVVYRGAQPVEHAAEAIGALSDSGATPVYVTNNANRPPSVVADQLDSLGIPTDPAHVMTASLAGAAMLATMIEPGSRVLAVGGAGLIEALEGHGFQVVDSATDEPVAVIQGFAPTIGWPQLTEAAYAINAGATYVATNLDATLPTERGMAVGNGSLIAAVRNATGVDPVSSGKPQPGIFHQAAALVGSQRPIAVGDRLDTDLAGAVAAGYVGMHVLTGVSRVPHLLRAAPAERPNLLALDLRGLHQEHPAVSESGGRWRCRSAIVERGSDELILRRGEQTMAAHSVDHLTMDELRALCEAAWTLSDDGESAGDLPTADLPVHA</sequence>
<dbReference type="Proteomes" id="UP000224915">
    <property type="component" value="Unassembled WGS sequence"/>
</dbReference>